<dbReference type="Proteomes" id="UP000677875">
    <property type="component" value="Unassembled WGS sequence"/>
</dbReference>
<sequence length="77" mass="7501">MTASSLTGLVRVPKKALAGAVMAAAACGTLLTATPAHGPTPASAALETVWHTGGDGKSAQAVAYQGDVLLRQATGLA</sequence>
<dbReference type="AlphaFoldDB" id="A0A941BA10"/>
<dbReference type="RefSeq" id="WP_210875744.1">
    <property type="nucleotide sequence ID" value="NZ_JAGPNL010000009.1"/>
</dbReference>
<protein>
    <submittedName>
        <fullName evidence="2">Uncharacterized protein</fullName>
    </submittedName>
</protein>
<evidence type="ECO:0000313" key="3">
    <source>
        <dbReference type="Proteomes" id="UP000677875"/>
    </source>
</evidence>
<keyword evidence="1" id="KW-0732">Signal</keyword>
<name>A0A941BA10_9ACTN</name>
<reference evidence="2" key="1">
    <citation type="submission" date="2021-04" db="EMBL/GenBank/DDBJ databases">
        <title>Genome seq and assembly of Streptomyces sp. RG38.</title>
        <authorList>
            <person name="Chhetri G."/>
        </authorList>
    </citation>
    <scope>NUCLEOTIDE SEQUENCE</scope>
    <source>
        <strain evidence="2">RG38</strain>
    </source>
</reference>
<proteinExistence type="predicted"/>
<dbReference type="EMBL" id="JAGPNL010000009">
    <property type="protein sequence ID" value="MBQ0830143.1"/>
    <property type="molecule type" value="Genomic_DNA"/>
</dbReference>
<evidence type="ECO:0000256" key="1">
    <source>
        <dbReference type="SAM" id="SignalP"/>
    </source>
</evidence>
<feature type="signal peptide" evidence="1">
    <location>
        <begin position="1"/>
        <end position="38"/>
    </location>
</feature>
<keyword evidence="3" id="KW-1185">Reference proteome</keyword>
<comment type="caution">
    <text evidence="2">The sequence shown here is derived from an EMBL/GenBank/DDBJ whole genome shotgun (WGS) entry which is preliminary data.</text>
</comment>
<accession>A0A941BA10</accession>
<feature type="chain" id="PRO_5039256445" evidence="1">
    <location>
        <begin position="39"/>
        <end position="77"/>
    </location>
</feature>
<evidence type="ECO:0000313" key="2">
    <source>
        <dbReference type="EMBL" id="MBQ0830143.1"/>
    </source>
</evidence>
<gene>
    <name evidence="2" type="ORF">J5Y05_27190</name>
</gene>
<organism evidence="2 3">
    <name type="scientific">Streptomyces tagetis</name>
    <dbReference type="NCBI Taxonomy" id="2820809"/>
    <lineage>
        <taxon>Bacteria</taxon>
        <taxon>Bacillati</taxon>
        <taxon>Actinomycetota</taxon>
        <taxon>Actinomycetes</taxon>
        <taxon>Kitasatosporales</taxon>
        <taxon>Streptomycetaceae</taxon>
        <taxon>Streptomyces</taxon>
    </lineage>
</organism>